<gene>
    <name evidence="5" type="ORF">EM848_11330</name>
    <name evidence="4" type="ORF">EMO90_08645</name>
</gene>
<name>A0A5J5DUG3_9BIFI</name>
<keyword evidence="5" id="KW-0255">Endonuclease</keyword>
<proteinExistence type="predicted"/>
<dbReference type="PANTHER" id="PTHR24094:SF15">
    <property type="entry name" value="AMP-DEPENDENT SYNTHETASE_LIGASE DOMAIN-CONTAINING PROTEIN-RELATED"/>
    <property type="match status" value="1"/>
</dbReference>
<keyword evidence="5" id="KW-0540">Nuclease</keyword>
<evidence type="ECO:0000313" key="6">
    <source>
        <dbReference type="Proteomes" id="UP000345527"/>
    </source>
</evidence>
<sequence length="324" mass="35222">MDAAERDNLERVGWRPEGVAWHVSTAASVPVYRVYNQYTGEHLWTQDKTEYEFLTGVAPTPTAKDALAQLTVSDYLAPGYEREEFGKTWVDVDGNNCGTRDDILARDLTNITKKDDCRVATGTLNDPYTGTVIDFVRGTDGGNDGGVQIDHVVALSNAWKSGANGWTRDQRIAYANDPYVLLAVDDQANQDKSDSAADKWLPSNTAYRCDYVARQIGIKSKYKLTVTNTERDAMNLVLATCPAQTVPAGVGAPSVPAPPAPAPKPAPKPDPDPAPNPEPKPEVQYGIRPGAWCSPEGAIGYSAKGVQYVCRPSDSGKSLHWRRP</sequence>
<dbReference type="Pfam" id="PF07510">
    <property type="entry name" value="GmrSD_C"/>
    <property type="match status" value="1"/>
</dbReference>
<feature type="domain" description="GmrSD restriction endonucleases C-terminal" evidence="2">
    <location>
        <begin position="99"/>
        <end position="234"/>
    </location>
</feature>
<evidence type="ECO:0000259" key="3">
    <source>
        <dbReference type="Pfam" id="PF18885"/>
    </source>
</evidence>
<feature type="domain" description="DUF5648" evidence="3">
    <location>
        <begin position="2"/>
        <end position="54"/>
    </location>
</feature>
<accession>A0A5J5DUG3</accession>
<dbReference type="PANTHER" id="PTHR24094">
    <property type="entry name" value="SECRETED PROTEIN"/>
    <property type="match status" value="1"/>
</dbReference>
<keyword evidence="7" id="KW-1185">Reference proteome</keyword>
<feature type="region of interest" description="Disordered" evidence="1">
    <location>
        <begin position="250"/>
        <end position="288"/>
    </location>
</feature>
<dbReference type="Proteomes" id="UP000345527">
    <property type="component" value="Unassembled WGS sequence"/>
</dbReference>
<feature type="compositionally biased region" description="Pro residues" evidence="1">
    <location>
        <begin position="255"/>
        <end position="278"/>
    </location>
</feature>
<dbReference type="AlphaFoldDB" id="A0A5J5DUG3"/>
<dbReference type="GO" id="GO:0004519">
    <property type="term" value="F:endonuclease activity"/>
    <property type="evidence" value="ECO:0007669"/>
    <property type="project" value="UniProtKB-KW"/>
</dbReference>
<dbReference type="InterPro" id="IPR011089">
    <property type="entry name" value="GmrSD_C"/>
</dbReference>
<organism evidence="5 6">
    <name type="scientific">Bifidobacterium vespertilionis</name>
    <dbReference type="NCBI Taxonomy" id="2562524"/>
    <lineage>
        <taxon>Bacteria</taxon>
        <taxon>Bacillati</taxon>
        <taxon>Actinomycetota</taxon>
        <taxon>Actinomycetes</taxon>
        <taxon>Bifidobacteriales</taxon>
        <taxon>Bifidobacteriaceae</taxon>
        <taxon>Bifidobacterium</taxon>
    </lineage>
</organism>
<evidence type="ECO:0000313" key="4">
    <source>
        <dbReference type="EMBL" id="KAA8819075.1"/>
    </source>
</evidence>
<dbReference type="InterPro" id="IPR043708">
    <property type="entry name" value="DUF5648"/>
</dbReference>
<dbReference type="Pfam" id="PF18885">
    <property type="entry name" value="DUF5648"/>
    <property type="match status" value="1"/>
</dbReference>
<evidence type="ECO:0000313" key="7">
    <source>
        <dbReference type="Proteomes" id="UP000374630"/>
    </source>
</evidence>
<reference evidence="6 7" key="1">
    <citation type="journal article" date="2019" name="Syst. Appl. Microbiol.">
        <title>Characterization of Bifidobacterium species in feaces of the Egyptian fruit bat: Description of B. vespertilionis sp. nov. and B. rousetti sp. nov.</title>
        <authorList>
            <person name="Modesto M."/>
            <person name="Satti M."/>
            <person name="Watanabe K."/>
            <person name="Puglisi E."/>
            <person name="Morelli L."/>
            <person name="Huang C.-H."/>
            <person name="Liou J.-S."/>
            <person name="Miyashita M."/>
            <person name="Tamura T."/>
            <person name="Saito S."/>
            <person name="Mori K."/>
            <person name="Huang L."/>
            <person name="Sciavilla P."/>
            <person name="Sandri C."/>
            <person name="Spiezio C."/>
            <person name="Vitali F."/>
            <person name="Cavalieri D."/>
            <person name="Perpetuini G."/>
            <person name="Tofalo R."/>
            <person name="Bonetti A."/>
            <person name="Arita M."/>
            <person name="Mattarelli P."/>
        </authorList>
    </citation>
    <scope>NUCLEOTIDE SEQUENCE [LARGE SCALE GENOMIC DNA]</scope>
    <source>
        <strain evidence="4 7">RST16</strain>
        <strain evidence="5 6">RST8</strain>
    </source>
</reference>
<dbReference type="Proteomes" id="UP000374630">
    <property type="component" value="Unassembled WGS sequence"/>
</dbReference>
<evidence type="ECO:0000256" key="1">
    <source>
        <dbReference type="SAM" id="MobiDB-lite"/>
    </source>
</evidence>
<protein>
    <submittedName>
        <fullName evidence="5">HNH endonuclease</fullName>
    </submittedName>
</protein>
<dbReference type="EMBL" id="RZNZ01000012">
    <property type="protein sequence ID" value="KAA8819075.1"/>
    <property type="molecule type" value="Genomic_DNA"/>
</dbReference>
<keyword evidence="5" id="KW-0378">Hydrolase</keyword>
<dbReference type="OrthoDB" id="3240612at2"/>
<dbReference type="EMBL" id="RZOA01000033">
    <property type="protein sequence ID" value="KAA8821209.1"/>
    <property type="molecule type" value="Genomic_DNA"/>
</dbReference>
<evidence type="ECO:0000259" key="2">
    <source>
        <dbReference type="Pfam" id="PF07510"/>
    </source>
</evidence>
<evidence type="ECO:0000313" key="5">
    <source>
        <dbReference type="EMBL" id="KAA8821209.1"/>
    </source>
</evidence>
<comment type="caution">
    <text evidence="5">The sequence shown here is derived from an EMBL/GenBank/DDBJ whole genome shotgun (WGS) entry which is preliminary data.</text>
</comment>